<proteinExistence type="predicted"/>
<protein>
    <submittedName>
        <fullName evidence="1">Uncharacterized protein</fullName>
    </submittedName>
</protein>
<comment type="caution">
    <text evidence="1">The sequence shown here is derived from an EMBL/GenBank/DDBJ whole genome shotgun (WGS) entry which is preliminary data.</text>
</comment>
<dbReference type="EMBL" id="LJQA01000420">
    <property type="protein sequence ID" value="KPW94009.1"/>
    <property type="molecule type" value="Genomic_DNA"/>
</dbReference>
<evidence type="ECO:0000313" key="2">
    <source>
        <dbReference type="Proteomes" id="UP000050356"/>
    </source>
</evidence>
<organism evidence="1 2">
    <name type="scientific">Pseudomonas syringae pv. cerasicola</name>
    <dbReference type="NCBI Taxonomy" id="264451"/>
    <lineage>
        <taxon>Bacteria</taxon>
        <taxon>Pseudomonadati</taxon>
        <taxon>Pseudomonadota</taxon>
        <taxon>Gammaproteobacteria</taxon>
        <taxon>Pseudomonadales</taxon>
        <taxon>Pseudomonadaceae</taxon>
        <taxon>Pseudomonas</taxon>
        <taxon>Pseudomonas syringae</taxon>
    </lineage>
</organism>
<dbReference type="AlphaFoldDB" id="A0A0P9N9G4"/>
<reference evidence="1 2" key="1">
    <citation type="submission" date="2015-09" db="EMBL/GenBank/DDBJ databases">
        <title>Genome announcement of multiple Pseudomonas syringae strains.</title>
        <authorList>
            <person name="Thakur S."/>
            <person name="Wang P.W."/>
            <person name="Gong Y."/>
            <person name="Weir B.S."/>
            <person name="Guttman D.S."/>
        </authorList>
    </citation>
    <scope>NUCLEOTIDE SEQUENCE [LARGE SCALE GENOMIC DNA]</scope>
    <source>
        <strain evidence="1 2">ICMP17524</strain>
    </source>
</reference>
<dbReference type="Proteomes" id="UP000050356">
    <property type="component" value="Unassembled WGS sequence"/>
</dbReference>
<dbReference type="PATRIC" id="fig|264451.4.peg.5765"/>
<evidence type="ECO:0000313" key="1">
    <source>
        <dbReference type="EMBL" id="KPW94009.1"/>
    </source>
</evidence>
<sequence length="86" mass="9344">MVVDWIPFVNSKHPKQAVKVLINGVEQYSSVLTESAVTATEIKLPPSNGDKLVISFSTPDSVSPQQLGMSEDKRSLSVLVKAVTFK</sequence>
<gene>
    <name evidence="1" type="ORF">ALO50_05179</name>
</gene>
<name>A0A0P9N9G4_PSESX</name>
<accession>A0A0P9N9G4</accession>